<evidence type="ECO:0000313" key="3">
    <source>
        <dbReference type="Proteomes" id="UP000053240"/>
    </source>
</evidence>
<accession>A0A194R3U0</accession>
<dbReference type="AlphaFoldDB" id="A0A194R3U0"/>
<feature type="region of interest" description="Disordered" evidence="1">
    <location>
        <begin position="63"/>
        <end position="86"/>
    </location>
</feature>
<proteinExistence type="predicted"/>
<keyword evidence="3" id="KW-1185">Reference proteome</keyword>
<dbReference type="Proteomes" id="UP000053240">
    <property type="component" value="Unassembled WGS sequence"/>
</dbReference>
<reference evidence="2 3" key="1">
    <citation type="journal article" date="2015" name="Nat. Commun.">
        <title>Outbred genome sequencing and CRISPR/Cas9 gene editing in butterflies.</title>
        <authorList>
            <person name="Li X."/>
            <person name="Fan D."/>
            <person name="Zhang W."/>
            <person name="Liu G."/>
            <person name="Zhang L."/>
            <person name="Zhao L."/>
            <person name="Fang X."/>
            <person name="Chen L."/>
            <person name="Dong Y."/>
            <person name="Chen Y."/>
            <person name="Ding Y."/>
            <person name="Zhao R."/>
            <person name="Feng M."/>
            <person name="Zhu Y."/>
            <person name="Feng Y."/>
            <person name="Jiang X."/>
            <person name="Zhu D."/>
            <person name="Xiang H."/>
            <person name="Feng X."/>
            <person name="Li S."/>
            <person name="Wang J."/>
            <person name="Zhang G."/>
            <person name="Kronforst M.R."/>
            <person name="Wang W."/>
        </authorList>
    </citation>
    <scope>NUCLEOTIDE SEQUENCE [LARGE SCALE GENOMIC DNA]</scope>
    <source>
        <strain evidence="2">Ya'a_city_454_Pm</strain>
        <tissue evidence="2">Whole body</tissue>
    </source>
</reference>
<gene>
    <name evidence="2" type="ORF">RR48_11613</name>
</gene>
<organism evidence="2 3">
    <name type="scientific">Papilio machaon</name>
    <name type="common">Old World swallowtail butterfly</name>
    <dbReference type="NCBI Taxonomy" id="76193"/>
    <lineage>
        <taxon>Eukaryota</taxon>
        <taxon>Metazoa</taxon>
        <taxon>Ecdysozoa</taxon>
        <taxon>Arthropoda</taxon>
        <taxon>Hexapoda</taxon>
        <taxon>Insecta</taxon>
        <taxon>Pterygota</taxon>
        <taxon>Neoptera</taxon>
        <taxon>Endopterygota</taxon>
        <taxon>Lepidoptera</taxon>
        <taxon>Glossata</taxon>
        <taxon>Ditrysia</taxon>
        <taxon>Papilionoidea</taxon>
        <taxon>Papilionidae</taxon>
        <taxon>Papilioninae</taxon>
        <taxon>Papilio</taxon>
    </lineage>
</organism>
<dbReference type="EMBL" id="KQ460779">
    <property type="protein sequence ID" value="KPJ12357.1"/>
    <property type="molecule type" value="Genomic_DNA"/>
</dbReference>
<sequence length="86" mass="9220">MNKNDDCFGINTYKSEAYWYIRLTGGVDLTAEVEQAGDEQSGGAVGRATPLSHLTGAVPSLSLRLRQTPRHSAPHAPTLPRGVRAS</sequence>
<evidence type="ECO:0000313" key="2">
    <source>
        <dbReference type="EMBL" id="KPJ12357.1"/>
    </source>
</evidence>
<protein>
    <submittedName>
        <fullName evidence="2">Uncharacterized protein</fullName>
    </submittedName>
</protein>
<dbReference type="InParanoid" id="A0A194R3U0"/>
<evidence type="ECO:0000256" key="1">
    <source>
        <dbReference type="SAM" id="MobiDB-lite"/>
    </source>
</evidence>
<name>A0A194R3U0_PAPMA</name>